<protein>
    <submittedName>
        <fullName evidence="4">DUF4236 domain-containing protein</fullName>
    </submittedName>
</protein>
<evidence type="ECO:0000313" key="5">
    <source>
        <dbReference type="Proteomes" id="UP000823933"/>
    </source>
</evidence>
<evidence type="ECO:0000256" key="1">
    <source>
        <dbReference type="SAM" id="MobiDB-lite"/>
    </source>
</evidence>
<evidence type="ECO:0000259" key="3">
    <source>
        <dbReference type="Pfam" id="PF14020"/>
    </source>
</evidence>
<organism evidence="4 5">
    <name type="scientific">Candidatus Faecalibacterium intestinigallinarum</name>
    <dbReference type="NCBI Taxonomy" id="2838581"/>
    <lineage>
        <taxon>Bacteria</taxon>
        <taxon>Bacillati</taxon>
        <taxon>Bacillota</taxon>
        <taxon>Clostridia</taxon>
        <taxon>Eubacteriales</taxon>
        <taxon>Oscillospiraceae</taxon>
        <taxon>Faecalibacterium</taxon>
    </lineage>
</organism>
<dbReference type="InterPro" id="IPR025330">
    <property type="entry name" value="DUF4236"/>
</dbReference>
<proteinExistence type="predicted"/>
<comment type="caution">
    <text evidence="4">The sequence shown here is derived from an EMBL/GenBank/DDBJ whole genome shotgun (WGS) entry which is preliminary data.</text>
</comment>
<feature type="compositionally biased region" description="Acidic residues" evidence="1">
    <location>
        <begin position="200"/>
        <end position="209"/>
    </location>
</feature>
<feature type="transmembrane region" description="Helical" evidence="2">
    <location>
        <begin position="112"/>
        <end position="131"/>
    </location>
</feature>
<keyword evidence="2" id="KW-0812">Transmembrane</keyword>
<feature type="region of interest" description="Disordered" evidence="1">
    <location>
        <begin position="55"/>
        <end position="107"/>
    </location>
</feature>
<feature type="domain" description="DUF4236" evidence="3">
    <location>
        <begin position="3"/>
        <end position="55"/>
    </location>
</feature>
<evidence type="ECO:0000256" key="2">
    <source>
        <dbReference type="SAM" id="Phobius"/>
    </source>
</evidence>
<reference evidence="4" key="2">
    <citation type="submission" date="2021-04" db="EMBL/GenBank/DDBJ databases">
        <authorList>
            <person name="Gilroy R."/>
        </authorList>
    </citation>
    <scope>NUCLEOTIDE SEQUENCE</scope>
    <source>
        <strain evidence="4">ChiHcolR34-3080</strain>
    </source>
</reference>
<accession>A0A9D1QA49</accession>
<dbReference type="EMBL" id="DXHQ01000037">
    <property type="protein sequence ID" value="HIW08430.1"/>
    <property type="molecule type" value="Genomic_DNA"/>
</dbReference>
<feature type="compositionally biased region" description="Low complexity" evidence="1">
    <location>
        <begin position="182"/>
        <end position="199"/>
    </location>
</feature>
<sequence length="330" mass="34452">MGLRFRKSKKVGPFRVNISQKGVGWSVGVPGLRYTKKAGGGSRVTASVPGTGISYVKESGGSNQRKKPRIAEGNTAKLNAAKPSASRMPVPSPELTEPQPPQNGGKKTGHGCLWWVMAIFFWPFFLSAWFWKTDKFKLKKPARAFALVAVWAILLASWSASSTESNLAVSSSAASSVVSSSAPALEAESEPESLAASSEPAEDVADSQPEEAASAPMQEEAPSESTPASEAPAAAAPSEPAQDATAPDSTASGSPAVVPAPVPVPTPAPAESSSVEETIEEPEPQEAMVWVTATGSKYHSRPNCGNTKSSSQVPISRAIAMGLEPCKRCY</sequence>
<keyword evidence="2" id="KW-1133">Transmembrane helix</keyword>
<dbReference type="Pfam" id="PF14020">
    <property type="entry name" value="DUF4236"/>
    <property type="match status" value="1"/>
</dbReference>
<gene>
    <name evidence="4" type="ORF">H9890_03385</name>
</gene>
<evidence type="ECO:0000313" key="4">
    <source>
        <dbReference type="EMBL" id="HIW08430.1"/>
    </source>
</evidence>
<name>A0A9D1QA49_9FIRM</name>
<reference evidence="4" key="1">
    <citation type="journal article" date="2021" name="PeerJ">
        <title>Extensive microbial diversity within the chicken gut microbiome revealed by metagenomics and culture.</title>
        <authorList>
            <person name="Gilroy R."/>
            <person name="Ravi A."/>
            <person name="Getino M."/>
            <person name="Pursley I."/>
            <person name="Horton D.L."/>
            <person name="Alikhan N.F."/>
            <person name="Baker D."/>
            <person name="Gharbi K."/>
            <person name="Hall N."/>
            <person name="Watson M."/>
            <person name="Adriaenssens E.M."/>
            <person name="Foster-Nyarko E."/>
            <person name="Jarju S."/>
            <person name="Secka A."/>
            <person name="Antonio M."/>
            <person name="Oren A."/>
            <person name="Chaudhuri R.R."/>
            <person name="La Ragione R."/>
            <person name="Hildebrand F."/>
            <person name="Pallen M.J."/>
        </authorList>
    </citation>
    <scope>NUCLEOTIDE SEQUENCE</scope>
    <source>
        <strain evidence="4">ChiHcolR34-3080</strain>
    </source>
</reference>
<dbReference type="AlphaFoldDB" id="A0A9D1QA49"/>
<feature type="compositionally biased region" description="Low complexity" evidence="1">
    <location>
        <begin position="219"/>
        <end position="241"/>
    </location>
</feature>
<feature type="region of interest" description="Disordered" evidence="1">
    <location>
        <begin position="182"/>
        <end position="285"/>
    </location>
</feature>
<keyword evidence="2" id="KW-0472">Membrane</keyword>
<dbReference type="Proteomes" id="UP000823933">
    <property type="component" value="Unassembled WGS sequence"/>
</dbReference>
<feature type="transmembrane region" description="Helical" evidence="2">
    <location>
        <begin position="143"/>
        <end position="161"/>
    </location>
</feature>
<feature type="compositionally biased region" description="Pro residues" evidence="1">
    <location>
        <begin position="258"/>
        <end position="268"/>
    </location>
</feature>